<organism evidence="3 4">
    <name type="scientific">Lasius platythorax</name>
    <dbReference type="NCBI Taxonomy" id="488582"/>
    <lineage>
        <taxon>Eukaryota</taxon>
        <taxon>Metazoa</taxon>
        <taxon>Ecdysozoa</taxon>
        <taxon>Arthropoda</taxon>
        <taxon>Hexapoda</taxon>
        <taxon>Insecta</taxon>
        <taxon>Pterygota</taxon>
        <taxon>Neoptera</taxon>
        <taxon>Endopterygota</taxon>
        <taxon>Hymenoptera</taxon>
        <taxon>Apocrita</taxon>
        <taxon>Aculeata</taxon>
        <taxon>Formicoidea</taxon>
        <taxon>Formicidae</taxon>
        <taxon>Formicinae</taxon>
        <taxon>Lasius</taxon>
        <taxon>Lasius</taxon>
    </lineage>
</organism>
<name>A0AAV2NVT9_9HYME</name>
<feature type="compositionally biased region" description="Basic and acidic residues" evidence="2">
    <location>
        <begin position="11"/>
        <end position="38"/>
    </location>
</feature>
<protein>
    <submittedName>
        <fullName evidence="3">Uncharacterized protein</fullName>
    </submittedName>
</protein>
<evidence type="ECO:0000313" key="4">
    <source>
        <dbReference type="Proteomes" id="UP001497644"/>
    </source>
</evidence>
<feature type="coiled-coil region" evidence="1">
    <location>
        <begin position="149"/>
        <end position="204"/>
    </location>
</feature>
<feature type="region of interest" description="Disordered" evidence="2">
    <location>
        <begin position="1"/>
        <end position="107"/>
    </location>
</feature>
<feature type="compositionally biased region" description="Basic and acidic residues" evidence="2">
    <location>
        <begin position="92"/>
        <end position="107"/>
    </location>
</feature>
<dbReference type="AlphaFoldDB" id="A0AAV2NVT9"/>
<accession>A0AAV2NVT9</accession>
<proteinExistence type="predicted"/>
<evidence type="ECO:0000256" key="2">
    <source>
        <dbReference type="SAM" id="MobiDB-lite"/>
    </source>
</evidence>
<dbReference type="Proteomes" id="UP001497644">
    <property type="component" value="Chromosome 5"/>
</dbReference>
<feature type="compositionally biased region" description="Basic and acidic residues" evidence="2">
    <location>
        <begin position="60"/>
        <end position="83"/>
    </location>
</feature>
<keyword evidence="1" id="KW-0175">Coiled coil</keyword>
<sequence>MTYAKNVKRAKVSDEKLSFDETKKNDGDKEEEVSKDHGQQPGRRGCPMEEEDPEIIVMEDPVKKNTDADLSRESAVKVREIKGNRSKQCSESAEKDRQSESRNIREKTNEIETLRKISDKIELRNLGTLSNNGDRIRVKNIETLKSDRIKESDKALETLKSDRTKANNKEVKTVENKKTEVIELNKLEERFKNLETMVKNSNKINSRRIE</sequence>
<gene>
    <name evidence="3" type="ORF">LPLAT_LOCUS9635</name>
</gene>
<reference evidence="3" key="1">
    <citation type="submission" date="2024-04" db="EMBL/GenBank/DDBJ databases">
        <authorList>
            <consortium name="Molecular Ecology Group"/>
        </authorList>
    </citation>
    <scope>NUCLEOTIDE SEQUENCE</scope>
</reference>
<evidence type="ECO:0000256" key="1">
    <source>
        <dbReference type="SAM" id="Coils"/>
    </source>
</evidence>
<keyword evidence="4" id="KW-1185">Reference proteome</keyword>
<feature type="compositionally biased region" description="Basic residues" evidence="2">
    <location>
        <begin position="1"/>
        <end position="10"/>
    </location>
</feature>
<evidence type="ECO:0000313" key="3">
    <source>
        <dbReference type="EMBL" id="CAL1683883.1"/>
    </source>
</evidence>
<dbReference type="EMBL" id="OZ034828">
    <property type="protein sequence ID" value="CAL1683883.1"/>
    <property type="molecule type" value="Genomic_DNA"/>
</dbReference>